<dbReference type="OrthoDB" id="272139at2759"/>
<dbReference type="VEuPathDB" id="GiardiaDB:DHA2_151963"/>
<dbReference type="InterPro" id="IPR039524">
    <property type="entry name" value="PIGO/GPI13"/>
</dbReference>
<dbReference type="Pfam" id="PF01663">
    <property type="entry name" value="Phosphodiest"/>
    <property type="match status" value="1"/>
</dbReference>
<gene>
    <name evidence="2" type="ORF">GSB_151642</name>
</gene>
<dbReference type="PANTHER" id="PTHR23071">
    <property type="entry name" value="PHOSPHATIDYLINOSITOL GLYCAN"/>
    <property type="match status" value="1"/>
</dbReference>
<dbReference type="PANTHER" id="PTHR23071:SF1">
    <property type="entry name" value="GPI ETHANOLAMINE PHOSPHATE TRANSFERASE 3"/>
    <property type="match status" value="1"/>
</dbReference>
<dbReference type="GO" id="GO:0006506">
    <property type="term" value="P:GPI anchor biosynthetic process"/>
    <property type="evidence" value="ECO:0007669"/>
    <property type="project" value="InterPro"/>
</dbReference>
<dbReference type="VEuPathDB" id="GiardiaDB:QR46_3254"/>
<evidence type="ECO:0000256" key="1">
    <source>
        <dbReference type="SAM" id="Phobius"/>
    </source>
</evidence>
<name>V6TT80_GIAIN</name>
<feature type="transmembrane region" description="Helical" evidence="1">
    <location>
        <begin position="407"/>
        <end position="424"/>
    </location>
</feature>
<comment type="caution">
    <text evidence="2">The sequence shown here is derived from an EMBL/GenBank/DDBJ whole genome shotgun (WGS) entry which is preliminary data.</text>
</comment>
<dbReference type="GO" id="GO:0051377">
    <property type="term" value="F:mannose-ethanolamine phosphotransferase activity"/>
    <property type="evidence" value="ECO:0007669"/>
    <property type="project" value="TreeGrafter"/>
</dbReference>
<dbReference type="Gene3D" id="3.40.720.10">
    <property type="entry name" value="Alkaline Phosphatase, subunit A"/>
    <property type="match status" value="1"/>
</dbReference>
<dbReference type="InterPro" id="IPR002591">
    <property type="entry name" value="Phosphodiest/P_Trfase"/>
</dbReference>
<feature type="transmembrane region" description="Helical" evidence="1">
    <location>
        <begin position="17"/>
        <end position="38"/>
    </location>
</feature>
<keyword evidence="1" id="KW-0472">Membrane</keyword>
<dbReference type="VEuPathDB" id="GiardiaDB:GL50581_1892"/>
<sequence>VNNCTVNSEWWTTEKEMVTLVMMTFLSVLCTYIDVFLLDGTREDFLFDGEAINKTYFPHLATSAHPFLKRTVVTETPTYTTNCLHAMYTGKIVHPLYVLLALAPSMYILTGKPGEEPCVLSALRQRGYNLSVSGDDTLAKLFPKYFNQSKTAYSFDIGDYDTVDDIVFQSIQDLWTEGAAIPNQFSMYHLLGADHIAHSEGLASPTLRERYNKYDALISTHLTYLHNRWARGELDEYVVIVLSDHGMTDKGTHGGFSAVETHTPFLLLTSSTSLREGLETRMTKLIPQRHVLRYVLSEVFSAEIGADAEPEAEAKTPSNAISAIDIYIMIAYTTFLAILSIAVTVRKRPISPIILTCQFLCAVAERFACNETAPLIFSFVMEVIWKTRSCDDTNGVKCNNKSFIKRCNVLVFYGIWTACLIYITRSVLSVMPIALVLVTQILKTRAELQHILMRLMIKGMGHAELFSYRLPAIYLTNKPNNSANPWSCALYVFLSDGIPAIITGSVYDFTNLAAMTFSSLLFRWHPLYNSICVSRLVVGVVTAVFSLMGVSVKRIKMQSVALKRSSYSEKQ</sequence>
<reference evidence="2 3" key="2">
    <citation type="journal article" date="2013" name="Genome Biol. Evol.">
        <title>Genome sequencing of Giardia lamblia genotypes A2 and B isolates (DH and GS) and comparative analysis with the genomes of genotypes A1 and E (WB and Pig).</title>
        <authorList>
            <person name="Adam R.D."/>
            <person name="Dahlstrom E.W."/>
            <person name="Martens C.A."/>
            <person name="Bruno D.P."/>
            <person name="Barbian K.D."/>
            <person name="Ricklefs S.M."/>
            <person name="Hernandez M.M."/>
            <person name="Narla N.P."/>
            <person name="Patel R.B."/>
            <person name="Porcella S.F."/>
            <person name="Nash T.E."/>
        </authorList>
    </citation>
    <scope>NUCLEOTIDE SEQUENCE [LARGE SCALE GENOMIC DNA]</scope>
    <source>
        <strain evidence="2 3">GS</strain>
    </source>
</reference>
<dbReference type="GO" id="GO:0005789">
    <property type="term" value="C:endoplasmic reticulum membrane"/>
    <property type="evidence" value="ECO:0007669"/>
    <property type="project" value="TreeGrafter"/>
</dbReference>
<proteinExistence type="predicted"/>
<evidence type="ECO:0000313" key="3">
    <source>
        <dbReference type="Proteomes" id="UP000018040"/>
    </source>
</evidence>
<evidence type="ECO:0000313" key="2">
    <source>
        <dbReference type="EMBL" id="ESU41567.1"/>
    </source>
</evidence>
<organism evidence="2 3">
    <name type="scientific">Giardia intestinalis</name>
    <name type="common">Giardia lamblia</name>
    <dbReference type="NCBI Taxonomy" id="5741"/>
    <lineage>
        <taxon>Eukaryota</taxon>
        <taxon>Metamonada</taxon>
        <taxon>Diplomonadida</taxon>
        <taxon>Hexamitidae</taxon>
        <taxon>Giardiinae</taxon>
        <taxon>Giardia</taxon>
    </lineage>
</organism>
<feature type="transmembrane region" description="Helical" evidence="1">
    <location>
        <begin position="527"/>
        <end position="550"/>
    </location>
</feature>
<keyword evidence="1" id="KW-1133">Transmembrane helix</keyword>
<protein>
    <submittedName>
        <fullName evidence="2">Phosphatidylethanolamine:GPI-mannose-2 ethanolaminephosphotransferase</fullName>
    </submittedName>
</protein>
<feature type="transmembrane region" description="Helical" evidence="1">
    <location>
        <begin position="326"/>
        <end position="345"/>
    </location>
</feature>
<accession>V6TT80</accession>
<dbReference type="SUPFAM" id="SSF53649">
    <property type="entry name" value="Alkaline phosphatase-like"/>
    <property type="match status" value="1"/>
</dbReference>
<keyword evidence="1" id="KW-0812">Transmembrane</keyword>
<dbReference type="VEuPathDB" id="GiardiaDB:GL50803_0014975"/>
<reference evidence="3" key="1">
    <citation type="submission" date="2012-02" db="EMBL/GenBank/DDBJ databases">
        <title>Genome sequencing of Giardia lamblia Genotypes A2 and B isolates (DH and GS) and comparative analysis with the genomes of Genotypes A1 and E (WB and Pig).</title>
        <authorList>
            <person name="Adam R."/>
            <person name="Dahlstrom E."/>
            <person name="Martens C."/>
            <person name="Bruno D."/>
            <person name="Barbian K."/>
            <person name="Porcella S.F."/>
            <person name="Nash T."/>
        </authorList>
    </citation>
    <scope>NUCLEOTIDE SEQUENCE</scope>
    <source>
        <strain evidence="3">GS</strain>
    </source>
</reference>
<dbReference type="EMBL" id="AHHH01000121">
    <property type="protein sequence ID" value="ESU41567.1"/>
    <property type="molecule type" value="Genomic_DNA"/>
</dbReference>
<keyword evidence="2" id="KW-0808">Transferase</keyword>
<dbReference type="AlphaFoldDB" id="V6TT80"/>
<dbReference type="Proteomes" id="UP000018040">
    <property type="component" value="Unassembled WGS sequence"/>
</dbReference>
<dbReference type="InterPro" id="IPR017850">
    <property type="entry name" value="Alkaline_phosphatase_core_sf"/>
</dbReference>
<feature type="transmembrane region" description="Helical" evidence="1">
    <location>
        <begin position="488"/>
        <end position="507"/>
    </location>
</feature>
<feature type="non-terminal residue" evidence="2">
    <location>
        <position position="1"/>
    </location>
</feature>